<protein>
    <submittedName>
        <fullName evidence="2">Uncharacterized protein</fullName>
    </submittedName>
</protein>
<evidence type="ECO:0000256" key="1">
    <source>
        <dbReference type="SAM" id="MobiDB-lite"/>
    </source>
</evidence>
<feature type="compositionally biased region" description="Low complexity" evidence="1">
    <location>
        <begin position="142"/>
        <end position="151"/>
    </location>
</feature>
<name>A0A371DIC5_9APHY</name>
<dbReference type="EMBL" id="KZ857391">
    <property type="protein sequence ID" value="RDX52287.1"/>
    <property type="molecule type" value="Genomic_DNA"/>
</dbReference>
<proteinExistence type="predicted"/>
<reference evidence="2 3" key="1">
    <citation type="journal article" date="2018" name="Biotechnol. Biofuels">
        <title>Integrative visual omics of the white-rot fungus Polyporus brumalis exposes the biotechnological potential of its oxidative enzymes for delignifying raw plant biomass.</title>
        <authorList>
            <person name="Miyauchi S."/>
            <person name="Rancon A."/>
            <person name="Drula E."/>
            <person name="Hage H."/>
            <person name="Chaduli D."/>
            <person name="Favel A."/>
            <person name="Grisel S."/>
            <person name="Henrissat B."/>
            <person name="Herpoel-Gimbert I."/>
            <person name="Ruiz-Duenas F.J."/>
            <person name="Chevret D."/>
            <person name="Hainaut M."/>
            <person name="Lin J."/>
            <person name="Wang M."/>
            <person name="Pangilinan J."/>
            <person name="Lipzen A."/>
            <person name="Lesage-Meessen L."/>
            <person name="Navarro D."/>
            <person name="Riley R."/>
            <person name="Grigoriev I.V."/>
            <person name="Zhou S."/>
            <person name="Raouche S."/>
            <person name="Rosso M.N."/>
        </authorList>
    </citation>
    <scope>NUCLEOTIDE SEQUENCE [LARGE SCALE GENOMIC DNA]</scope>
    <source>
        <strain evidence="2 3">BRFM 1820</strain>
    </source>
</reference>
<organism evidence="2 3">
    <name type="scientific">Lentinus brumalis</name>
    <dbReference type="NCBI Taxonomy" id="2498619"/>
    <lineage>
        <taxon>Eukaryota</taxon>
        <taxon>Fungi</taxon>
        <taxon>Dikarya</taxon>
        <taxon>Basidiomycota</taxon>
        <taxon>Agaricomycotina</taxon>
        <taxon>Agaricomycetes</taxon>
        <taxon>Polyporales</taxon>
        <taxon>Polyporaceae</taxon>
        <taxon>Lentinus</taxon>
    </lineage>
</organism>
<accession>A0A371DIC5</accession>
<dbReference type="OrthoDB" id="2758679at2759"/>
<evidence type="ECO:0000313" key="3">
    <source>
        <dbReference type="Proteomes" id="UP000256964"/>
    </source>
</evidence>
<gene>
    <name evidence="2" type="ORF">OH76DRAFT_1416824</name>
</gene>
<dbReference type="AlphaFoldDB" id="A0A371DIC5"/>
<dbReference type="Proteomes" id="UP000256964">
    <property type="component" value="Unassembled WGS sequence"/>
</dbReference>
<evidence type="ECO:0000313" key="2">
    <source>
        <dbReference type="EMBL" id="RDX52287.1"/>
    </source>
</evidence>
<feature type="region of interest" description="Disordered" evidence="1">
    <location>
        <begin position="122"/>
        <end position="193"/>
    </location>
</feature>
<keyword evidence="3" id="KW-1185">Reference proteome</keyword>
<sequence>MSVRDVLEEPEQWARLVALTRDHPDLRHLSDNERVNTILASIEVRTWRLSNQNVVANVFIQPPTRDIPKWREWAAGLRARTYGNFTNGTGVVRRVSNCLGCNSVEHPAHRCPFQELPGWNGPRAGSGSYSTLLPPPPPPPHQQQQQQPQPHGAQGTSNVNAHPRARQDARRGHAHRGMAPRTPARWRQGQQRR</sequence>